<evidence type="ECO:0000259" key="5">
    <source>
        <dbReference type="Pfam" id="PF00389"/>
    </source>
</evidence>
<dbReference type="EMBL" id="JBHRSB010000003">
    <property type="protein sequence ID" value="MFC3000945.1"/>
    <property type="molecule type" value="Genomic_DNA"/>
</dbReference>
<comment type="caution">
    <text evidence="7">The sequence shown here is derived from an EMBL/GenBank/DDBJ whole genome shotgun (WGS) entry which is preliminary data.</text>
</comment>
<reference evidence="8" key="1">
    <citation type="journal article" date="2019" name="Int. J. Syst. Evol. Microbiol.">
        <title>The Global Catalogue of Microorganisms (GCM) 10K type strain sequencing project: providing services to taxonomists for standard genome sequencing and annotation.</title>
        <authorList>
            <consortium name="The Broad Institute Genomics Platform"/>
            <consortium name="The Broad Institute Genome Sequencing Center for Infectious Disease"/>
            <person name="Wu L."/>
            <person name="Ma J."/>
        </authorList>
    </citation>
    <scope>NUCLEOTIDE SEQUENCE [LARGE SCALE GENOMIC DNA]</scope>
    <source>
        <strain evidence="8">CGMCC 1.16855</strain>
    </source>
</reference>
<feature type="domain" description="D-isomer specific 2-hydroxyacid dehydrogenase catalytic" evidence="5">
    <location>
        <begin position="49"/>
        <end position="327"/>
    </location>
</feature>
<protein>
    <submittedName>
        <fullName evidence="7">NAD(P)-dependent oxidoreductase</fullName>
    </submittedName>
</protein>
<evidence type="ECO:0000256" key="2">
    <source>
        <dbReference type="ARBA" id="ARBA00023002"/>
    </source>
</evidence>
<name>A0ABV7BY79_9PROT</name>
<sequence length="339" mass="34871">MMSFAVGLSAGFLRADGRPAFPDFDLLPLERDPEIALRRLPPRGGLIAAEDTAGLDALILLGEAFTAASIAADGRLKLVARFGVGFDKVDTAACSAAGIPVSITPDAVRRPVAVAIIALMLALACRLPEKDKLARLGAPGFARRSEAMGVGLEGRVLGSLGLGNIASEMFRLAAPFGMRFVAHDPYADPARAVALGVEMVGLDALFESSDVLAVNAPLAPGTHGIVSAGRIGRMKRSAFLINTARGALVDQAALAAALVQGRIAGAGLDVFEPEPPAPDDPIFAAPNVIAAPHGLSWTDQGFAAIGAACIAAVQAIRAGRSPAHLANPEVLTAKPRFTR</sequence>
<feature type="domain" description="D-isomer specific 2-hydroxyacid dehydrogenase NAD-binding" evidence="6">
    <location>
        <begin position="117"/>
        <end position="293"/>
    </location>
</feature>
<comment type="similarity">
    <text evidence="1 4">Belongs to the D-isomer specific 2-hydroxyacid dehydrogenase family.</text>
</comment>
<evidence type="ECO:0000313" key="7">
    <source>
        <dbReference type="EMBL" id="MFC3000945.1"/>
    </source>
</evidence>
<evidence type="ECO:0000256" key="1">
    <source>
        <dbReference type="ARBA" id="ARBA00005854"/>
    </source>
</evidence>
<dbReference type="PANTHER" id="PTHR42789">
    <property type="entry name" value="D-ISOMER SPECIFIC 2-HYDROXYACID DEHYDROGENASE FAMILY PROTEIN (AFU_ORTHOLOGUE AFUA_6G10090)"/>
    <property type="match status" value="1"/>
</dbReference>
<accession>A0ABV7BY79</accession>
<organism evidence="7 8">
    <name type="scientific">Falsiroseomonas tokyonensis</name>
    <dbReference type="NCBI Taxonomy" id="430521"/>
    <lineage>
        <taxon>Bacteria</taxon>
        <taxon>Pseudomonadati</taxon>
        <taxon>Pseudomonadota</taxon>
        <taxon>Alphaproteobacteria</taxon>
        <taxon>Acetobacterales</taxon>
        <taxon>Roseomonadaceae</taxon>
        <taxon>Falsiroseomonas</taxon>
    </lineage>
</organism>
<evidence type="ECO:0000313" key="8">
    <source>
        <dbReference type="Proteomes" id="UP001595420"/>
    </source>
</evidence>
<dbReference type="InterPro" id="IPR029753">
    <property type="entry name" value="D-isomer_DH_CS"/>
</dbReference>
<keyword evidence="2 4" id="KW-0560">Oxidoreductase</keyword>
<dbReference type="Pfam" id="PF02826">
    <property type="entry name" value="2-Hacid_dh_C"/>
    <property type="match status" value="1"/>
</dbReference>
<dbReference type="InterPro" id="IPR050857">
    <property type="entry name" value="D-2-hydroxyacid_DH"/>
</dbReference>
<evidence type="ECO:0000256" key="3">
    <source>
        <dbReference type="ARBA" id="ARBA00023027"/>
    </source>
</evidence>
<keyword evidence="3" id="KW-0520">NAD</keyword>
<dbReference type="PROSITE" id="PS00670">
    <property type="entry name" value="D_2_HYDROXYACID_DH_2"/>
    <property type="match status" value="1"/>
</dbReference>
<dbReference type="Pfam" id="PF00389">
    <property type="entry name" value="2-Hacid_dh"/>
    <property type="match status" value="1"/>
</dbReference>
<dbReference type="PROSITE" id="PS00671">
    <property type="entry name" value="D_2_HYDROXYACID_DH_3"/>
    <property type="match status" value="1"/>
</dbReference>
<dbReference type="RefSeq" id="WP_216837003.1">
    <property type="nucleotide sequence ID" value="NZ_JAFNJS010000003.1"/>
</dbReference>
<dbReference type="InterPro" id="IPR006140">
    <property type="entry name" value="D-isomer_DH_NAD-bd"/>
</dbReference>
<proteinExistence type="inferred from homology"/>
<dbReference type="Proteomes" id="UP001595420">
    <property type="component" value="Unassembled WGS sequence"/>
</dbReference>
<gene>
    <name evidence="7" type="ORF">ACFOD3_13665</name>
</gene>
<dbReference type="PANTHER" id="PTHR42789:SF1">
    <property type="entry name" value="D-ISOMER SPECIFIC 2-HYDROXYACID DEHYDROGENASE FAMILY PROTEIN (AFU_ORTHOLOGUE AFUA_6G10090)"/>
    <property type="match status" value="1"/>
</dbReference>
<dbReference type="InterPro" id="IPR006139">
    <property type="entry name" value="D-isomer_2_OHA_DH_cat_dom"/>
</dbReference>
<evidence type="ECO:0000256" key="4">
    <source>
        <dbReference type="RuleBase" id="RU003719"/>
    </source>
</evidence>
<evidence type="ECO:0000259" key="6">
    <source>
        <dbReference type="Pfam" id="PF02826"/>
    </source>
</evidence>
<keyword evidence="8" id="KW-1185">Reference proteome</keyword>